<evidence type="ECO:0000313" key="2">
    <source>
        <dbReference type="Proteomes" id="UP000183832"/>
    </source>
</evidence>
<protein>
    <submittedName>
        <fullName evidence="1">CLUMA_CG017062, isoform A</fullName>
    </submittedName>
</protein>
<proteinExistence type="predicted"/>
<sequence length="153" mass="17784">MMKRRKSKFVVKLMETRSSMCSEAKELWKETTAGIVRVLFTHLAQGRTHEISLLKLQHSIHHHKVMMMKILSLSVMRVEVDRVQEPTDKLDRNIHAQEIRCICAIVRETATQTHDKQSIQCDPFRSLSRETCICIQNNSTGSKLEKSHENRKS</sequence>
<name>A0A1J1IUP6_9DIPT</name>
<dbReference type="AlphaFoldDB" id="A0A1J1IUP6"/>
<dbReference type="Proteomes" id="UP000183832">
    <property type="component" value="Unassembled WGS sequence"/>
</dbReference>
<gene>
    <name evidence="1" type="ORF">CLUMA_CG017062</name>
</gene>
<evidence type="ECO:0000313" key="1">
    <source>
        <dbReference type="EMBL" id="CRL03941.1"/>
    </source>
</evidence>
<dbReference type="EMBL" id="CVRI01000060">
    <property type="protein sequence ID" value="CRL03941.1"/>
    <property type="molecule type" value="Genomic_DNA"/>
</dbReference>
<organism evidence="1 2">
    <name type="scientific">Clunio marinus</name>
    <dbReference type="NCBI Taxonomy" id="568069"/>
    <lineage>
        <taxon>Eukaryota</taxon>
        <taxon>Metazoa</taxon>
        <taxon>Ecdysozoa</taxon>
        <taxon>Arthropoda</taxon>
        <taxon>Hexapoda</taxon>
        <taxon>Insecta</taxon>
        <taxon>Pterygota</taxon>
        <taxon>Neoptera</taxon>
        <taxon>Endopterygota</taxon>
        <taxon>Diptera</taxon>
        <taxon>Nematocera</taxon>
        <taxon>Chironomoidea</taxon>
        <taxon>Chironomidae</taxon>
        <taxon>Clunio</taxon>
    </lineage>
</organism>
<keyword evidence="2" id="KW-1185">Reference proteome</keyword>
<accession>A0A1J1IUP6</accession>
<reference evidence="1 2" key="1">
    <citation type="submission" date="2015-04" db="EMBL/GenBank/DDBJ databases">
        <authorList>
            <person name="Syromyatnikov M.Y."/>
            <person name="Popov V.N."/>
        </authorList>
    </citation>
    <scope>NUCLEOTIDE SEQUENCE [LARGE SCALE GENOMIC DNA]</scope>
</reference>